<dbReference type="AlphaFoldDB" id="A0A6L6XRD2"/>
<dbReference type="Pfam" id="PF04020">
    <property type="entry name" value="Phage_holin_4_2"/>
    <property type="match status" value="1"/>
</dbReference>
<sequence length="133" mass="14382">MGFLKFIAWLATNTVAVAAACVIFDGIGFTGSSGWDEVADNFWGLLFVGLILGIVNSFVSPIIKFLSLPFIVITLGLFLLVINALMLLFVEWLVGLFDVDFFVDGFWNAVGGAIVITIVTWVVGLLFGDAREA</sequence>
<name>A0A6L6XRD2_9ACTN</name>
<dbReference type="InterPro" id="IPR007165">
    <property type="entry name" value="Phage_holin_4_2"/>
</dbReference>
<organism evidence="2 3">
    <name type="scientific">Nocardioides agri</name>
    <dbReference type="NCBI Taxonomy" id="2682843"/>
    <lineage>
        <taxon>Bacteria</taxon>
        <taxon>Bacillati</taxon>
        <taxon>Actinomycetota</taxon>
        <taxon>Actinomycetes</taxon>
        <taxon>Propionibacteriales</taxon>
        <taxon>Nocardioidaceae</taxon>
        <taxon>Nocardioides</taxon>
    </lineage>
</organism>
<proteinExistence type="predicted"/>
<dbReference type="PANTHER" id="PTHR37309">
    <property type="entry name" value="SLR0284 PROTEIN"/>
    <property type="match status" value="1"/>
</dbReference>
<comment type="caution">
    <text evidence="2">The sequence shown here is derived from an EMBL/GenBank/DDBJ whole genome shotgun (WGS) entry which is preliminary data.</text>
</comment>
<dbReference type="EMBL" id="WSEK01000004">
    <property type="protein sequence ID" value="MVQ49720.1"/>
    <property type="molecule type" value="Genomic_DNA"/>
</dbReference>
<dbReference type="Proteomes" id="UP000473525">
    <property type="component" value="Unassembled WGS sequence"/>
</dbReference>
<protein>
    <submittedName>
        <fullName evidence="2">Phage holin family protein</fullName>
    </submittedName>
</protein>
<keyword evidence="3" id="KW-1185">Reference proteome</keyword>
<dbReference type="RefSeq" id="WP_181645195.1">
    <property type="nucleotide sequence ID" value="NZ_WSEK01000004.1"/>
</dbReference>
<feature type="transmembrane region" description="Helical" evidence="1">
    <location>
        <begin position="7"/>
        <end position="30"/>
    </location>
</feature>
<keyword evidence="1" id="KW-0472">Membrane</keyword>
<keyword evidence="1" id="KW-1133">Transmembrane helix</keyword>
<gene>
    <name evidence="2" type="ORF">GON03_11055</name>
</gene>
<keyword evidence="1" id="KW-0812">Transmembrane</keyword>
<dbReference type="PROSITE" id="PS51257">
    <property type="entry name" value="PROKAR_LIPOPROTEIN"/>
    <property type="match status" value="1"/>
</dbReference>
<evidence type="ECO:0000313" key="2">
    <source>
        <dbReference type="EMBL" id="MVQ49720.1"/>
    </source>
</evidence>
<evidence type="ECO:0000256" key="1">
    <source>
        <dbReference type="SAM" id="Phobius"/>
    </source>
</evidence>
<accession>A0A6L6XRD2</accession>
<dbReference type="PANTHER" id="PTHR37309:SF1">
    <property type="entry name" value="SLR0284 PROTEIN"/>
    <property type="match status" value="1"/>
</dbReference>
<feature type="transmembrane region" description="Helical" evidence="1">
    <location>
        <begin position="42"/>
        <end position="63"/>
    </location>
</feature>
<feature type="transmembrane region" description="Helical" evidence="1">
    <location>
        <begin position="106"/>
        <end position="127"/>
    </location>
</feature>
<evidence type="ECO:0000313" key="3">
    <source>
        <dbReference type="Proteomes" id="UP000473525"/>
    </source>
</evidence>
<feature type="transmembrane region" description="Helical" evidence="1">
    <location>
        <begin position="70"/>
        <end position="94"/>
    </location>
</feature>
<reference evidence="2 3" key="1">
    <citation type="submission" date="2019-12" db="EMBL/GenBank/DDBJ databases">
        <authorList>
            <person name="Huq M.A."/>
        </authorList>
    </citation>
    <scope>NUCLEOTIDE SEQUENCE [LARGE SCALE GENOMIC DNA]</scope>
    <source>
        <strain evidence="2 3">MAH-18</strain>
    </source>
</reference>